<keyword evidence="1" id="KW-1133">Transmembrane helix</keyword>
<dbReference type="RefSeq" id="WP_099698256.1">
    <property type="nucleotide sequence ID" value="NZ_NOVD01000023.1"/>
</dbReference>
<comment type="caution">
    <text evidence="3">The sequence shown here is derived from an EMBL/GenBank/DDBJ whole genome shotgun (WGS) entry which is preliminary data.</text>
</comment>
<feature type="transmembrane region" description="Helical" evidence="1">
    <location>
        <begin position="165"/>
        <end position="184"/>
    </location>
</feature>
<gene>
    <name evidence="3" type="ORF">CHR55_23940</name>
</gene>
<dbReference type="InterPro" id="IPR029787">
    <property type="entry name" value="Nucleotide_cyclase"/>
</dbReference>
<dbReference type="EMBL" id="NOVD01000023">
    <property type="protein sequence ID" value="PCK24867.1"/>
    <property type="molecule type" value="Genomic_DNA"/>
</dbReference>
<dbReference type="InterPro" id="IPR050469">
    <property type="entry name" value="Diguanylate_Cyclase"/>
</dbReference>
<feature type="transmembrane region" description="Helical" evidence="1">
    <location>
        <begin position="190"/>
        <end position="215"/>
    </location>
</feature>
<dbReference type="GO" id="GO:0052621">
    <property type="term" value="F:diguanylate cyclase activity"/>
    <property type="evidence" value="ECO:0007669"/>
    <property type="project" value="TreeGrafter"/>
</dbReference>
<protein>
    <submittedName>
        <fullName evidence="3">GGDEF domain-containing protein</fullName>
    </submittedName>
</protein>
<dbReference type="NCBIfam" id="TIGR00254">
    <property type="entry name" value="GGDEF"/>
    <property type="match status" value="1"/>
</dbReference>
<keyword evidence="1" id="KW-0812">Transmembrane</keyword>
<dbReference type="Gene3D" id="3.30.70.270">
    <property type="match status" value="1"/>
</dbReference>
<dbReference type="AlphaFoldDB" id="A0A2A5J6J9"/>
<feature type="transmembrane region" description="Helical" evidence="1">
    <location>
        <begin position="117"/>
        <end position="134"/>
    </location>
</feature>
<evidence type="ECO:0000313" key="4">
    <source>
        <dbReference type="Proteomes" id="UP000230886"/>
    </source>
</evidence>
<reference evidence="3 4" key="1">
    <citation type="submission" date="2017-07" db="EMBL/GenBank/DDBJ databases">
        <title>Draft sequence of Rhodococcus enclensis 23b-28.</title>
        <authorList>
            <person name="Besaury L."/>
            <person name="Sancelme M."/>
            <person name="Amato P."/>
            <person name="Lallement A."/>
            <person name="Delort A.-M."/>
        </authorList>
    </citation>
    <scope>NUCLEOTIDE SEQUENCE [LARGE SCALE GENOMIC DNA]</scope>
    <source>
        <strain evidence="3 4">23b-28</strain>
    </source>
</reference>
<evidence type="ECO:0000259" key="2">
    <source>
        <dbReference type="PROSITE" id="PS50887"/>
    </source>
</evidence>
<dbReference type="Proteomes" id="UP000230886">
    <property type="component" value="Unassembled WGS sequence"/>
</dbReference>
<feature type="domain" description="GGDEF" evidence="2">
    <location>
        <begin position="255"/>
        <end position="389"/>
    </location>
</feature>
<organism evidence="3 4">
    <name type="scientific">Rhodococcus qingshengii</name>
    <dbReference type="NCBI Taxonomy" id="334542"/>
    <lineage>
        <taxon>Bacteria</taxon>
        <taxon>Bacillati</taxon>
        <taxon>Actinomycetota</taxon>
        <taxon>Actinomycetes</taxon>
        <taxon>Mycobacteriales</taxon>
        <taxon>Nocardiaceae</taxon>
        <taxon>Rhodococcus</taxon>
        <taxon>Rhodococcus erythropolis group</taxon>
    </lineage>
</organism>
<accession>A0A2A5J6J9</accession>
<dbReference type="SUPFAM" id="SSF55073">
    <property type="entry name" value="Nucleotide cyclase"/>
    <property type="match status" value="1"/>
</dbReference>
<feature type="transmembrane region" description="Helical" evidence="1">
    <location>
        <begin position="55"/>
        <end position="75"/>
    </location>
</feature>
<dbReference type="InterPro" id="IPR043128">
    <property type="entry name" value="Rev_trsase/Diguanyl_cyclase"/>
</dbReference>
<keyword evidence="1" id="KW-0472">Membrane</keyword>
<dbReference type="SMART" id="SM00267">
    <property type="entry name" value="GGDEF"/>
    <property type="match status" value="1"/>
</dbReference>
<dbReference type="InterPro" id="IPR000160">
    <property type="entry name" value="GGDEF_dom"/>
</dbReference>
<dbReference type="CDD" id="cd01949">
    <property type="entry name" value="GGDEF"/>
    <property type="match status" value="1"/>
</dbReference>
<dbReference type="Pfam" id="PF00990">
    <property type="entry name" value="GGDEF"/>
    <property type="match status" value="1"/>
</dbReference>
<feature type="transmembrane region" description="Helical" evidence="1">
    <location>
        <begin position="140"/>
        <end position="158"/>
    </location>
</feature>
<evidence type="ECO:0000256" key="1">
    <source>
        <dbReference type="SAM" id="Phobius"/>
    </source>
</evidence>
<proteinExistence type="predicted"/>
<name>A0A2A5J6J9_RHOSG</name>
<dbReference type="PANTHER" id="PTHR45138">
    <property type="entry name" value="REGULATORY COMPONENTS OF SENSORY TRANSDUCTION SYSTEM"/>
    <property type="match status" value="1"/>
</dbReference>
<feature type="transmembrane region" description="Helical" evidence="1">
    <location>
        <begin position="87"/>
        <end position="105"/>
    </location>
</feature>
<sequence length="391" mass="42666">MESAESVERSDAVASRRPLSGPAFRLISSQLVDWYRRPDQFDTFNRYLADKGLTVASRFLVVCSLVLVTVIMFLTRFSPQGPTTSHARTANAVIMVITVMMAVALSTRRNLSRSWSYAFVLYSELGIAAAMLLYSNPLAALAHAVMFSVIGGYIAFFHNARMQSLHMLWVFVVVIGIVTRTAVVENDVDVPVLVALVVLVGAAIYVIPFACQFIFSILGTDALNSQLDPLTGLLNRRGLADEVRLLLERSYTHSALLVVAAVDINRFKAINDEYGHTVGDAVIEKVGSRLVECAGPAALIARIGGDEFVIVDSVDQHSFHRLEHELLRSTITSPDHPEVAMSVGIAKIAGPFESADDALVAYPTLLRRADRAMYSAKARGGHSVVLQTETD</sequence>
<dbReference type="PANTHER" id="PTHR45138:SF9">
    <property type="entry name" value="DIGUANYLATE CYCLASE DGCM-RELATED"/>
    <property type="match status" value="1"/>
</dbReference>
<evidence type="ECO:0000313" key="3">
    <source>
        <dbReference type="EMBL" id="PCK24867.1"/>
    </source>
</evidence>
<dbReference type="PROSITE" id="PS50887">
    <property type="entry name" value="GGDEF"/>
    <property type="match status" value="1"/>
</dbReference>